<keyword evidence="3" id="KW-1185">Reference proteome</keyword>
<dbReference type="CDD" id="cd06257">
    <property type="entry name" value="DnaJ"/>
    <property type="match status" value="1"/>
</dbReference>
<dbReference type="EMBL" id="LGRX02035485">
    <property type="protein sequence ID" value="KAK3234493.1"/>
    <property type="molecule type" value="Genomic_DNA"/>
</dbReference>
<evidence type="ECO:0000259" key="1">
    <source>
        <dbReference type="PROSITE" id="PS50076"/>
    </source>
</evidence>
<dbReference type="PANTHER" id="PTHR34051:SF1">
    <property type="entry name" value="PROTEIN LOW PSII ACCUMULATION 3, CHLOROPLASTIC"/>
    <property type="match status" value="1"/>
</dbReference>
<feature type="domain" description="J" evidence="1">
    <location>
        <begin position="332"/>
        <end position="393"/>
    </location>
</feature>
<reference evidence="2 3" key="1">
    <citation type="journal article" date="2015" name="Genome Biol. Evol.">
        <title>Comparative Genomics of a Bacterivorous Green Alga Reveals Evolutionary Causalities and Consequences of Phago-Mixotrophic Mode of Nutrition.</title>
        <authorList>
            <person name="Burns J.A."/>
            <person name="Paasch A."/>
            <person name="Narechania A."/>
            <person name="Kim E."/>
        </authorList>
    </citation>
    <scope>NUCLEOTIDE SEQUENCE [LARGE SCALE GENOMIC DNA]</scope>
    <source>
        <strain evidence="2 3">PLY_AMNH</strain>
    </source>
</reference>
<evidence type="ECO:0000313" key="3">
    <source>
        <dbReference type="Proteomes" id="UP001190700"/>
    </source>
</evidence>
<dbReference type="SUPFAM" id="SSF46565">
    <property type="entry name" value="Chaperone J-domain"/>
    <property type="match status" value="1"/>
</dbReference>
<dbReference type="AlphaFoldDB" id="A0AAE0BDC9"/>
<proteinExistence type="predicted"/>
<dbReference type="PRINTS" id="PR00625">
    <property type="entry name" value="JDOMAIN"/>
</dbReference>
<evidence type="ECO:0000313" key="2">
    <source>
        <dbReference type="EMBL" id="KAK3234493.1"/>
    </source>
</evidence>
<sequence>MISKTDFKSANSVEVFWTSIRLRTVGRAGDSGSFKVTFPENETEMLSQVHTSVQAALADAHSLLEVELPTFANAGRGVASGDCIAISEYNANQKMLRSFCELFEWLDQAERVRVFFPDSGEASIALNGIGMNPVSGQWEQEATFHNWPGPVDYLLRDDLITQTSNRMYGYQDLPEDMRGKKNVADSAAIEDLLYVIGYPYDSDDELLAVNRLWDAHARRTVIFNGNIDGVRTGFYPWGAKKKMQKEFVPKITTAYYIHNFRSTIAPGMLFRAYPGPWRVLRAIPGGGYECVQETEDMPLLRDIALEYFSGGLNTAKINVVETVEELSEDATLYYTRLGLQMTASQEDIVAAYRKMVKETHPDMGGDPMEFYEVNKAYAVLKEPAKRALYDVHGEKWVEKSR</sequence>
<organism evidence="2 3">
    <name type="scientific">Cymbomonas tetramitiformis</name>
    <dbReference type="NCBI Taxonomy" id="36881"/>
    <lineage>
        <taxon>Eukaryota</taxon>
        <taxon>Viridiplantae</taxon>
        <taxon>Chlorophyta</taxon>
        <taxon>Pyramimonadophyceae</taxon>
        <taxon>Pyramimonadales</taxon>
        <taxon>Pyramimonadaceae</taxon>
        <taxon>Cymbomonas</taxon>
    </lineage>
</organism>
<protein>
    <recommendedName>
        <fullName evidence="1">J domain-containing protein</fullName>
    </recommendedName>
</protein>
<dbReference type="Pfam" id="PF00226">
    <property type="entry name" value="DnaJ"/>
    <property type="match status" value="1"/>
</dbReference>
<accession>A0AAE0BDC9</accession>
<dbReference type="InterPro" id="IPR036869">
    <property type="entry name" value="J_dom_sf"/>
</dbReference>
<dbReference type="InterPro" id="IPR001623">
    <property type="entry name" value="DnaJ_domain"/>
</dbReference>
<comment type="caution">
    <text evidence="2">The sequence shown here is derived from an EMBL/GenBank/DDBJ whole genome shotgun (WGS) entry which is preliminary data.</text>
</comment>
<name>A0AAE0BDC9_9CHLO</name>
<gene>
    <name evidence="2" type="ORF">CYMTET_55249</name>
</gene>
<dbReference type="SMART" id="SM00271">
    <property type="entry name" value="DnaJ"/>
    <property type="match status" value="1"/>
</dbReference>
<dbReference type="PANTHER" id="PTHR34051">
    <property type="entry name" value="PROTEIN LOW PSII ACCUMULATION 3, CHLOROPLASTIC"/>
    <property type="match status" value="1"/>
</dbReference>
<dbReference type="Pfam" id="PF09353">
    <property type="entry name" value="DUF1995"/>
    <property type="match status" value="1"/>
</dbReference>
<dbReference type="Gene3D" id="1.10.287.110">
    <property type="entry name" value="DnaJ domain"/>
    <property type="match status" value="1"/>
</dbReference>
<dbReference type="Proteomes" id="UP001190700">
    <property type="component" value="Unassembled WGS sequence"/>
</dbReference>
<dbReference type="PROSITE" id="PS50076">
    <property type="entry name" value="DNAJ_2"/>
    <property type="match status" value="1"/>
</dbReference>
<dbReference type="InterPro" id="IPR018962">
    <property type="entry name" value="DUF1995"/>
</dbReference>
<dbReference type="InterPro" id="IPR044687">
    <property type="entry name" value="LPA3"/>
</dbReference>